<protein>
    <submittedName>
        <fullName evidence="1">Uncharacterized protein</fullName>
    </submittedName>
</protein>
<name>A0ACC0N7Q3_RHOML</name>
<evidence type="ECO:0000313" key="2">
    <source>
        <dbReference type="Proteomes" id="UP001062846"/>
    </source>
</evidence>
<evidence type="ECO:0000313" key="1">
    <source>
        <dbReference type="EMBL" id="KAI8549290.1"/>
    </source>
</evidence>
<dbReference type="Proteomes" id="UP001062846">
    <property type="component" value="Chromosome 6"/>
</dbReference>
<accession>A0ACC0N7Q3</accession>
<comment type="caution">
    <text evidence="1">The sequence shown here is derived from an EMBL/GenBank/DDBJ whole genome shotgun (WGS) entry which is preliminary data.</text>
</comment>
<proteinExistence type="predicted"/>
<keyword evidence="2" id="KW-1185">Reference proteome</keyword>
<sequence length="80" mass="8788">MYDIVVCFGNKVAKAGGAKWKSMTEADKAPYVAKADKRKTDYEKNMEAYNKKLAQGTNAAEDDGSEVDEEDGSGEEEEDD</sequence>
<organism evidence="1 2">
    <name type="scientific">Rhododendron molle</name>
    <name type="common">Chinese azalea</name>
    <name type="synonym">Azalea mollis</name>
    <dbReference type="NCBI Taxonomy" id="49168"/>
    <lineage>
        <taxon>Eukaryota</taxon>
        <taxon>Viridiplantae</taxon>
        <taxon>Streptophyta</taxon>
        <taxon>Embryophyta</taxon>
        <taxon>Tracheophyta</taxon>
        <taxon>Spermatophyta</taxon>
        <taxon>Magnoliopsida</taxon>
        <taxon>eudicotyledons</taxon>
        <taxon>Gunneridae</taxon>
        <taxon>Pentapetalae</taxon>
        <taxon>asterids</taxon>
        <taxon>Ericales</taxon>
        <taxon>Ericaceae</taxon>
        <taxon>Ericoideae</taxon>
        <taxon>Rhodoreae</taxon>
        <taxon>Rhododendron</taxon>
    </lineage>
</organism>
<reference evidence="1" key="1">
    <citation type="submission" date="2022-02" db="EMBL/GenBank/DDBJ databases">
        <title>Plant Genome Project.</title>
        <authorList>
            <person name="Zhang R.-G."/>
        </authorList>
    </citation>
    <scope>NUCLEOTIDE SEQUENCE</scope>
    <source>
        <strain evidence="1">AT1</strain>
    </source>
</reference>
<gene>
    <name evidence="1" type="ORF">RHMOL_Rhmol06G0014200</name>
</gene>
<dbReference type="EMBL" id="CM046393">
    <property type="protein sequence ID" value="KAI8549290.1"/>
    <property type="molecule type" value="Genomic_DNA"/>
</dbReference>